<gene>
    <name evidence="3" type="ORF">CAC42_244</name>
</gene>
<dbReference type="GO" id="GO:0008168">
    <property type="term" value="F:methyltransferase activity"/>
    <property type="evidence" value="ECO:0007669"/>
    <property type="project" value="UniProtKB-KW"/>
</dbReference>
<dbReference type="InterPro" id="IPR046341">
    <property type="entry name" value="SET_dom_sf"/>
</dbReference>
<dbReference type="SUPFAM" id="SSF82199">
    <property type="entry name" value="SET domain"/>
    <property type="match status" value="1"/>
</dbReference>
<dbReference type="PROSITE" id="PS50280">
    <property type="entry name" value="SET"/>
    <property type="match status" value="1"/>
</dbReference>
<dbReference type="STRING" id="2082308.A0A2K1QNR2"/>
<sequence length="629" mass="70944">MDPWENVPNTDAGSDNHVALHIANVICDQLQNQGQLDDRSFTLDDLRTGTLRLEGFLTSGPSHARRISLGTIDFSRIDSTNRPSSAVDSHNTSPVLSRDHDCSNASQLPKDDSAARRMRVRSTLRKHSSTEASSDNELASNSSSRRKATGGLRIKRGTHMVEVDHLNASGPRQMDSGRGFPQRKKTKPSDAAPALQPTSVSKLVNGVWEQIYGGIKMDMAEIFGSASLEWRDRSLIEDGTRSSLIPGYSDLDYSQMNTFCKKITQASRCTRALEVIVQARWVECYDARIQTLLHDNLDLSHTKVKMLALKEACEDFGWAEKEMRNKMAVWRGYKELKDAGGWVILVFAGMGIYRFCKYRNCFTDSTMRELSRLKPRFEVAADTIHPTWRQLLSVVGGPTERQYFGHPHDWVVSDTDPPIPLKNTYIQWDPLFRFQQLEDCTIDGNAWGEVDPRALVIGEPGHSFLCSICAEFQSNDPQANGCQCYPNVFGFKKGPSPTQVFRTPDGRNNGLTANLPFDRGQAIGEFIGLITRDLRDKDVMQGQTGHGRYQIYQGNMGNYTKFVNHSCVPNSQFERFNWLGTQRIILVSKGIEAGEEVTVDYSDEYWRNLDKTCLCGHPSCRYQRRRLES</sequence>
<dbReference type="Pfam" id="PF00856">
    <property type="entry name" value="SET"/>
    <property type="match status" value="1"/>
</dbReference>
<dbReference type="SMART" id="SM00317">
    <property type="entry name" value="SET"/>
    <property type="match status" value="1"/>
</dbReference>
<dbReference type="OrthoDB" id="10261904at2759"/>
<dbReference type="Gene3D" id="2.170.270.10">
    <property type="entry name" value="SET domain"/>
    <property type="match status" value="1"/>
</dbReference>
<dbReference type="PANTHER" id="PTHR47250">
    <property type="entry name" value="HISTONE-LYSINE N-METHYLTRANSFERASE SET-6"/>
    <property type="match status" value="1"/>
</dbReference>
<dbReference type="AlphaFoldDB" id="A0A2K1QNR2"/>
<dbReference type="EMBL" id="NKHZ01000057">
    <property type="protein sequence ID" value="PNS16510.1"/>
    <property type="molecule type" value="Genomic_DNA"/>
</dbReference>
<evidence type="ECO:0000259" key="2">
    <source>
        <dbReference type="PROSITE" id="PS50280"/>
    </source>
</evidence>
<keyword evidence="3" id="KW-0489">Methyltransferase</keyword>
<feature type="region of interest" description="Disordered" evidence="1">
    <location>
        <begin position="78"/>
        <end position="195"/>
    </location>
</feature>
<organism evidence="3 4">
    <name type="scientific">Sphaceloma murrayae</name>
    <dbReference type="NCBI Taxonomy" id="2082308"/>
    <lineage>
        <taxon>Eukaryota</taxon>
        <taxon>Fungi</taxon>
        <taxon>Dikarya</taxon>
        <taxon>Ascomycota</taxon>
        <taxon>Pezizomycotina</taxon>
        <taxon>Dothideomycetes</taxon>
        <taxon>Dothideomycetidae</taxon>
        <taxon>Myriangiales</taxon>
        <taxon>Elsinoaceae</taxon>
        <taxon>Sphaceloma</taxon>
    </lineage>
</organism>
<protein>
    <submittedName>
        <fullName evidence="3">Histone-lysine N-methyltransferase, H3 lysine-4 specific</fullName>
    </submittedName>
</protein>
<dbReference type="InterPro" id="IPR053105">
    <property type="entry name" value="Class_V-like_SAM-MTase"/>
</dbReference>
<name>A0A2K1QNR2_9PEZI</name>
<evidence type="ECO:0000313" key="3">
    <source>
        <dbReference type="EMBL" id="PNS16510.1"/>
    </source>
</evidence>
<dbReference type="InParanoid" id="A0A2K1QNR2"/>
<feature type="domain" description="SET" evidence="2">
    <location>
        <begin position="496"/>
        <end position="602"/>
    </location>
</feature>
<accession>A0A2K1QNR2</accession>
<feature type="compositionally biased region" description="Basic residues" evidence="1">
    <location>
        <begin position="116"/>
        <end position="127"/>
    </location>
</feature>
<evidence type="ECO:0000256" key="1">
    <source>
        <dbReference type="SAM" id="MobiDB-lite"/>
    </source>
</evidence>
<evidence type="ECO:0000313" key="4">
    <source>
        <dbReference type="Proteomes" id="UP000243797"/>
    </source>
</evidence>
<comment type="caution">
    <text evidence="3">The sequence shown here is derived from an EMBL/GenBank/DDBJ whole genome shotgun (WGS) entry which is preliminary data.</text>
</comment>
<reference evidence="3 4" key="1">
    <citation type="submission" date="2017-06" db="EMBL/GenBank/DDBJ databases">
        <title>Draft genome sequence of a variant of Elsinoe murrayae.</title>
        <authorList>
            <person name="Cheng Q."/>
        </authorList>
    </citation>
    <scope>NUCLEOTIDE SEQUENCE [LARGE SCALE GENOMIC DNA]</scope>
    <source>
        <strain evidence="3 4">CQ-2017a</strain>
    </source>
</reference>
<feature type="compositionally biased region" description="Basic residues" evidence="1">
    <location>
        <begin position="144"/>
        <end position="158"/>
    </location>
</feature>
<feature type="compositionally biased region" description="Low complexity" evidence="1">
    <location>
        <begin position="131"/>
        <end position="143"/>
    </location>
</feature>
<dbReference type="Proteomes" id="UP000243797">
    <property type="component" value="Unassembled WGS sequence"/>
</dbReference>
<dbReference type="PANTHER" id="PTHR47250:SF3">
    <property type="entry name" value="HISTONE-LYSINE N-METHYLTRANSFERASE SET-6"/>
    <property type="match status" value="1"/>
</dbReference>
<feature type="compositionally biased region" description="Polar residues" evidence="1">
    <location>
        <begin position="78"/>
        <end position="95"/>
    </location>
</feature>
<keyword evidence="4" id="KW-1185">Reference proteome</keyword>
<dbReference type="GO" id="GO:0032259">
    <property type="term" value="P:methylation"/>
    <property type="evidence" value="ECO:0007669"/>
    <property type="project" value="UniProtKB-KW"/>
</dbReference>
<proteinExistence type="predicted"/>
<dbReference type="InterPro" id="IPR001214">
    <property type="entry name" value="SET_dom"/>
</dbReference>
<keyword evidence="3" id="KW-0808">Transferase</keyword>